<dbReference type="PANTHER" id="PTHR42713">
    <property type="entry name" value="HISTIDINE KINASE-RELATED"/>
    <property type="match status" value="1"/>
</dbReference>
<dbReference type="GO" id="GO:0043565">
    <property type="term" value="F:sequence-specific DNA binding"/>
    <property type="evidence" value="ECO:0007669"/>
    <property type="project" value="InterPro"/>
</dbReference>
<dbReference type="PROSITE" id="PS01124">
    <property type="entry name" value="HTH_ARAC_FAMILY_2"/>
    <property type="match status" value="1"/>
</dbReference>
<keyword evidence="7" id="KW-0804">Transcription</keyword>
<dbReference type="SUPFAM" id="SSF46689">
    <property type="entry name" value="Homeodomain-like"/>
    <property type="match status" value="1"/>
</dbReference>
<dbReference type="EMBL" id="CP014167">
    <property type="protein sequence ID" value="ANS75317.1"/>
    <property type="molecule type" value="Genomic_DNA"/>
</dbReference>
<keyword evidence="6" id="KW-0238">DNA-binding</keyword>
<dbReference type="SUPFAM" id="SSF52172">
    <property type="entry name" value="CheY-like"/>
    <property type="match status" value="1"/>
</dbReference>
<keyword evidence="2" id="KW-0963">Cytoplasm</keyword>
<comment type="subcellular location">
    <subcellularLocation>
        <location evidence="1">Cytoplasm</location>
    </subcellularLocation>
</comment>
<dbReference type="InterPro" id="IPR041522">
    <property type="entry name" value="CdaR_GGDEF"/>
</dbReference>
<evidence type="ECO:0000256" key="5">
    <source>
        <dbReference type="ARBA" id="ARBA00023015"/>
    </source>
</evidence>
<evidence type="ECO:0000256" key="6">
    <source>
        <dbReference type="ARBA" id="ARBA00023125"/>
    </source>
</evidence>
<evidence type="ECO:0000259" key="10">
    <source>
        <dbReference type="PROSITE" id="PS50110"/>
    </source>
</evidence>
<dbReference type="Pfam" id="PF17853">
    <property type="entry name" value="GGDEF_2"/>
    <property type="match status" value="1"/>
</dbReference>
<evidence type="ECO:0000256" key="4">
    <source>
        <dbReference type="ARBA" id="ARBA00023012"/>
    </source>
</evidence>
<evidence type="ECO:0000256" key="2">
    <source>
        <dbReference type="ARBA" id="ARBA00022490"/>
    </source>
</evidence>
<dbReference type="Pfam" id="PF00072">
    <property type="entry name" value="Response_reg"/>
    <property type="match status" value="1"/>
</dbReference>
<evidence type="ECO:0000256" key="1">
    <source>
        <dbReference type="ARBA" id="ARBA00004496"/>
    </source>
</evidence>
<dbReference type="SMART" id="SM00342">
    <property type="entry name" value="HTH_ARAC"/>
    <property type="match status" value="1"/>
</dbReference>
<evidence type="ECO:0000313" key="12">
    <source>
        <dbReference type="Proteomes" id="UP000092573"/>
    </source>
</evidence>
<dbReference type="CDD" id="cd17536">
    <property type="entry name" value="REC_YesN-like"/>
    <property type="match status" value="1"/>
</dbReference>
<proteinExistence type="predicted"/>
<dbReference type="Gene3D" id="3.40.50.2300">
    <property type="match status" value="1"/>
</dbReference>
<dbReference type="InterPro" id="IPR051552">
    <property type="entry name" value="HptR"/>
</dbReference>
<dbReference type="Pfam" id="PF12833">
    <property type="entry name" value="HTH_18"/>
    <property type="match status" value="1"/>
</dbReference>
<evidence type="ECO:0000256" key="8">
    <source>
        <dbReference type="PROSITE-ProRule" id="PRU00169"/>
    </source>
</evidence>
<keyword evidence="3 8" id="KW-0597">Phosphoprotein</keyword>
<dbReference type="RefSeq" id="WP_068696833.1">
    <property type="nucleotide sequence ID" value="NZ_CP014167.1"/>
</dbReference>
<dbReference type="Proteomes" id="UP000092573">
    <property type="component" value="Chromosome"/>
</dbReference>
<dbReference type="STRING" id="1462996.AWM70_12455"/>
<dbReference type="InterPro" id="IPR011006">
    <property type="entry name" value="CheY-like_superfamily"/>
</dbReference>
<accession>A0A1B1N1J9</accession>
<dbReference type="AlphaFoldDB" id="A0A1B1N1J9"/>
<name>A0A1B1N1J9_9BACL</name>
<dbReference type="PANTHER" id="PTHR42713:SF3">
    <property type="entry name" value="TRANSCRIPTIONAL REGULATORY PROTEIN HPTR"/>
    <property type="match status" value="1"/>
</dbReference>
<dbReference type="PROSITE" id="PS50110">
    <property type="entry name" value="RESPONSE_REGULATORY"/>
    <property type="match status" value="1"/>
</dbReference>
<protein>
    <submittedName>
        <fullName evidence="11">Two-component system response regulator</fullName>
    </submittedName>
</protein>
<feature type="domain" description="HTH araC/xylS-type" evidence="9">
    <location>
        <begin position="426"/>
        <end position="525"/>
    </location>
</feature>
<dbReference type="GO" id="GO:0003700">
    <property type="term" value="F:DNA-binding transcription factor activity"/>
    <property type="evidence" value="ECO:0007669"/>
    <property type="project" value="InterPro"/>
</dbReference>
<dbReference type="InterPro" id="IPR018060">
    <property type="entry name" value="HTH_AraC"/>
</dbReference>
<feature type="domain" description="Response regulatory" evidence="10">
    <location>
        <begin position="5"/>
        <end position="122"/>
    </location>
</feature>
<evidence type="ECO:0000256" key="3">
    <source>
        <dbReference type="ARBA" id="ARBA00022553"/>
    </source>
</evidence>
<dbReference type="GO" id="GO:0000160">
    <property type="term" value="P:phosphorelay signal transduction system"/>
    <property type="evidence" value="ECO:0007669"/>
    <property type="project" value="UniProtKB-KW"/>
</dbReference>
<keyword evidence="5" id="KW-0805">Transcription regulation</keyword>
<evidence type="ECO:0000256" key="7">
    <source>
        <dbReference type="ARBA" id="ARBA00023163"/>
    </source>
</evidence>
<organism evidence="11 12">
    <name type="scientific">Paenibacillus yonginensis</name>
    <dbReference type="NCBI Taxonomy" id="1462996"/>
    <lineage>
        <taxon>Bacteria</taxon>
        <taxon>Bacillati</taxon>
        <taxon>Bacillota</taxon>
        <taxon>Bacilli</taxon>
        <taxon>Bacillales</taxon>
        <taxon>Paenibacillaceae</taxon>
        <taxon>Paenibacillus</taxon>
    </lineage>
</organism>
<gene>
    <name evidence="11" type="ORF">AWM70_12455</name>
</gene>
<sequence length="527" mass="60672">MGELKVLIVDDEYLIRNLLRMRIDWEKQGMKIIGEAAHAAEALEFVDKHRPDVIFTDIYMPSIDGIEFSERVLKKYPDIKIVIVTGHDEFEYARKSIKIGISDFILKPIHASELLSVTEKLRKTIEEERTREKEMEVLKEELRRNLPYLKEKFLYHWLNGSLSKEEIYEKAAYFQVPMGRGTEAFQIAVMEISSVSATHTEEQLILLRMECRNKIEAFYKDNSQVIILMDTRNQIVLISQSQDNHLVSDCEWLMANLLHLGTCTVSIGIGRRHEHIEAAHLGYEEACRALHYQAFVGKNQVVCFEDIVEGGDEQYRSNTELLRQLQFYISVGSSERASQTLGQIFDVSFASVSQFRMAAMDVIMECQRAAIEQQIENEHVFDKETLVSILTAELLPQLMQSLERYVLHVAGVIYSRQEAKVGNLISQVKDYLEHNISNPEVGLASTAAAFFVSPGHLGRLMKKETGQTFVEYLTNLRMKKAEMLLKQTDLKGYEIGEQVGITDPHYFSILFKKNMGRSMNEYRNCRE</sequence>
<evidence type="ECO:0000313" key="11">
    <source>
        <dbReference type="EMBL" id="ANS75317.1"/>
    </source>
</evidence>
<feature type="modified residue" description="4-aspartylphosphate" evidence="8">
    <location>
        <position position="57"/>
    </location>
</feature>
<dbReference type="KEGG" id="pyg:AWM70_12455"/>
<keyword evidence="12" id="KW-1185">Reference proteome</keyword>
<dbReference type="OrthoDB" id="342399at2"/>
<dbReference type="Gene3D" id="1.10.10.60">
    <property type="entry name" value="Homeodomain-like"/>
    <property type="match status" value="2"/>
</dbReference>
<dbReference type="SMART" id="SM00448">
    <property type="entry name" value="REC"/>
    <property type="match status" value="1"/>
</dbReference>
<dbReference type="InterPro" id="IPR001789">
    <property type="entry name" value="Sig_transdc_resp-reg_receiver"/>
</dbReference>
<dbReference type="InterPro" id="IPR009057">
    <property type="entry name" value="Homeodomain-like_sf"/>
</dbReference>
<reference evidence="11 12" key="1">
    <citation type="submission" date="2016-01" db="EMBL/GenBank/DDBJ databases">
        <title>Complete Genome Sequence of Paenibacillus yonginensis DCY84, a novel Plant Growth-Promoting Bacteria with Elicitation of Induced Systemic Resistance.</title>
        <authorList>
            <person name="Kim Y.J."/>
            <person name="Yang D.C."/>
            <person name="Sukweenadhi J."/>
        </authorList>
    </citation>
    <scope>NUCLEOTIDE SEQUENCE [LARGE SCALE GENOMIC DNA]</scope>
    <source>
        <strain evidence="11 12">DCY84</strain>
    </source>
</reference>
<dbReference type="GO" id="GO:0005737">
    <property type="term" value="C:cytoplasm"/>
    <property type="evidence" value="ECO:0007669"/>
    <property type="project" value="UniProtKB-SubCell"/>
</dbReference>
<keyword evidence="4" id="KW-0902">Two-component regulatory system</keyword>
<evidence type="ECO:0000259" key="9">
    <source>
        <dbReference type="PROSITE" id="PS01124"/>
    </source>
</evidence>